<dbReference type="PANTHER" id="PTHR33627:SF1">
    <property type="entry name" value="TRANSPOSASE"/>
    <property type="match status" value="1"/>
</dbReference>
<evidence type="ECO:0000313" key="3">
    <source>
        <dbReference type="EMBL" id="TGG74793.1"/>
    </source>
</evidence>
<organism evidence="3 4">
    <name type="scientific">Streptomyces albus</name>
    <dbReference type="NCBI Taxonomy" id="1888"/>
    <lineage>
        <taxon>Bacteria</taxon>
        <taxon>Bacillati</taxon>
        <taxon>Actinomycetota</taxon>
        <taxon>Actinomycetes</taxon>
        <taxon>Kitasatosporales</taxon>
        <taxon>Streptomycetaceae</taxon>
        <taxon>Streptomyces</taxon>
    </lineage>
</organism>
<reference evidence="3 4" key="1">
    <citation type="submission" date="2018-10" db="EMBL/GenBank/DDBJ databases">
        <title>Isolation of pseudouridimycin from Streptomyces albus DSM 40763.</title>
        <authorList>
            <person name="Rosenqvist P."/>
            <person name="Metsae-Ketelae M."/>
            <person name="Virta P."/>
        </authorList>
    </citation>
    <scope>NUCLEOTIDE SEQUENCE [LARGE SCALE GENOMIC DNA]</scope>
    <source>
        <strain evidence="3 4">DSM 40763</strain>
    </source>
</reference>
<dbReference type="Pfam" id="PF13546">
    <property type="entry name" value="DDE_5"/>
    <property type="match status" value="1"/>
</dbReference>
<dbReference type="InterPro" id="IPR003115">
    <property type="entry name" value="ParB_N"/>
</dbReference>
<dbReference type="InterPro" id="IPR039365">
    <property type="entry name" value="IS701-like"/>
</dbReference>
<accession>A0A8H1L183</accession>
<dbReference type="PANTHER" id="PTHR33627">
    <property type="entry name" value="TRANSPOSASE"/>
    <property type="match status" value="1"/>
</dbReference>
<protein>
    <recommendedName>
        <fullName evidence="2">ParB-like N-terminal domain-containing protein</fullName>
    </recommendedName>
</protein>
<dbReference type="Proteomes" id="UP000298111">
    <property type="component" value="Unassembled WGS sequence"/>
</dbReference>
<evidence type="ECO:0000256" key="1">
    <source>
        <dbReference type="SAM" id="MobiDB-lite"/>
    </source>
</evidence>
<feature type="domain" description="ParB-like N-terminal" evidence="2">
    <location>
        <begin position="30"/>
        <end position="114"/>
    </location>
</feature>
<sequence length="658" mass="72204">MRWKHAAATQAGSVAEALTPSEPPAPLQTCTIPIRILQHGENLRTHGEDREYVTTLAQSPVALPPIFVHRGTMRILDGMHRLKAAQLRGDRSIEVVFFDGDEEDAFVAAVYSNARHGMPLSYDDRAAAATRILHSRPHWPDRTIATVTGLDPRTVRALRSRSGVPAPQPTNLVPLERPARTAAPGSETPAGGAPDPWPSAPVHQVAAEFELEPRTVVDVLSSLRRSRRAAPGQASGEQTESPAPVLHGPLAVPYAVAERTVRPRDLGPAEAMELVLDRVCDELFATFTRRDQRLRARQYLRGLLETPGRKTIRNIAAFVDEPGVDQRLHHFISDSTWDWEPVRTALTRYVARTMEPEAWVIRPVMIPKAGQQAVAVSRRFCPTRGKAVHGQQAVGVLAMSETASTPVSWRLQVPKEWVEDPHRRARAALPDDIGAESLGECTAQAFLHVLARTGGPARPAVLDGRDMEPAQLLWPLRAAEAPLLVRIPATLPLRIDDPALAGNRAPGPLTARRIVEAARFRRRPVTCPDPGDARGHMVTTVDVRWPAGTGAPGQGADTPLRLIAVSPLGENVCEELWLTTLTTMPAATLLKLARLVRRVDRDLDAVSQHVGIWDFSGRSFPGWHRHVTLASAAHLVRLLARTDYRADRLWHCDTGNSH</sequence>
<dbReference type="AlphaFoldDB" id="A0A8H1L183"/>
<dbReference type="Gene3D" id="3.90.1530.10">
    <property type="entry name" value="Conserved hypothetical protein from pyrococcus furiosus pfu- 392566-001, ParB domain"/>
    <property type="match status" value="1"/>
</dbReference>
<dbReference type="SUPFAM" id="SSF110849">
    <property type="entry name" value="ParB/Sulfiredoxin"/>
    <property type="match status" value="1"/>
</dbReference>
<evidence type="ECO:0000313" key="4">
    <source>
        <dbReference type="Proteomes" id="UP000298111"/>
    </source>
</evidence>
<feature type="region of interest" description="Disordered" evidence="1">
    <location>
        <begin position="159"/>
        <end position="199"/>
    </location>
</feature>
<dbReference type="InterPro" id="IPR036086">
    <property type="entry name" value="ParB/Sulfiredoxin_sf"/>
</dbReference>
<dbReference type="InterPro" id="IPR038721">
    <property type="entry name" value="IS701-like_DDE_dom"/>
</dbReference>
<evidence type="ECO:0000259" key="2">
    <source>
        <dbReference type="SMART" id="SM00470"/>
    </source>
</evidence>
<feature type="region of interest" description="Disordered" evidence="1">
    <location>
        <begin position="227"/>
        <end position="246"/>
    </location>
</feature>
<gene>
    <name evidence="3" type="ORF">D8771_34970</name>
</gene>
<dbReference type="EMBL" id="RCIY01000120">
    <property type="protein sequence ID" value="TGG74793.1"/>
    <property type="molecule type" value="Genomic_DNA"/>
</dbReference>
<comment type="caution">
    <text evidence="3">The sequence shown here is derived from an EMBL/GenBank/DDBJ whole genome shotgun (WGS) entry which is preliminary data.</text>
</comment>
<name>A0A8H1L183_9ACTN</name>
<dbReference type="RefSeq" id="WP_016467095.1">
    <property type="nucleotide sequence ID" value="NZ_BNEJ01000017.1"/>
</dbReference>
<dbReference type="SMART" id="SM00470">
    <property type="entry name" value="ParB"/>
    <property type="match status" value="1"/>
</dbReference>
<proteinExistence type="predicted"/>